<organism evidence="2 3">
    <name type="scientific">Favolaschia claudopus</name>
    <dbReference type="NCBI Taxonomy" id="2862362"/>
    <lineage>
        <taxon>Eukaryota</taxon>
        <taxon>Fungi</taxon>
        <taxon>Dikarya</taxon>
        <taxon>Basidiomycota</taxon>
        <taxon>Agaricomycotina</taxon>
        <taxon>Agaricomycetes</taxon>
        <taxon>Agaricomycetidae</taxon>
        <taxon>Agaricales</taxon>
        <taxon>Marasmiineae</taxon>
        <taxon>Mycenaceae</taxon>
        <taxon>Favolaschia</taxon>
    </lineage>
</organism>
<dbReference type="Proteomes" id="UP001362999">
    <property type="component" value="Unassembled WGS sequence"/>
</dbReference>
<dbReference type="InterPro" id="IPR000182">
    <property type="entry name" value="GNAT_dom"/>
</dbReference>
<dbReference type="Pfam" id="PF13673">
    <property type="entry name" value="Acetyltransf_10"/>
    <property type="match status" value="1"/>
</dbReference>
<dbReference type="AlphaFoldDB" id="A0AAW0DT21"/>
<evidence type="ECO:0000313" key="2">
    <source>
        <dbReference type="EMBL" id="KAK7054149.1"/>
    </source>
</evidence>
<dbReference type="EMBL" id="JAWWNJ010000006">
    <property type="protein sequence ID" value="KAK7054149.1"/>
    <property type="molecule type" value="Genomic_DNA"/>
</dbReference>
<reference evidence="2 3" key="1">
    <citation type="journal article" date="2024" name="J Genomics">
        <title>Draft genome sequencing and assembly of Favolaschia claudopus CIRM-BRFM 2984 isolated from oak limbs.</title>
        <authorList>
            <person name="Navarro D."/>
            <person name="Drula E."/>
            <person name="Chaduli D."/>
            <person name="Cazenave R."/>
            <person name="Ahrendt S."/>
            <person name="Wang J."/>
            <person name="Lipzen A."/>
            <person name="Daum C."/>
            <person name="Barry K."/>
            <person name="Grigoriev I.V."/>
            <person name="Favel A."/>
            <person name="Rosso M.N."/>
            <person name="Martin F."/>
        </authorList>
    </citation>
    <scope>NUCLEOTIDE SEQUENCE [LARGE SCALE GENOMIC DNA]</scope>
    <source>
        <strain evidence="2 3">CIRM-BRFM 2984</strain>
    </source>
</reference>
<dbReference type="InterPro" id="IPR016181">
    <property type="entry name" value="Acyl_CoA_acyltransferase"/>
</dbReference>
<proteinExistence type="predicted"/>
<evidence type="ECO:0000313" key="3">
    <source>
        <dbReference type="Proteomes" id="UP001362999"/>
    </source>
</evidence>
<dbReference type="PROSITE" id="PS51186">
    <property type="entry name" value="GNAT"/>
    <property type="match status" value="1"/>
</dbReference>
<dbReference type="Gene3D" id="3.40.630.30">
    <property type="match status" value="1"/>
</dbReference>
<dbReference type="GO" id="GO:0016747">
    <property type="term" value="F:acyltransferase activity, transferring groups other than amino-acyl groups"/>
    <property type="evidence" value="ECO:0007669"/>
    <property type="project" value="InterPro"/>
</dbReference>
<feature type="domain" description="N-acetyltransferase" evidence="1">
    <location>
        <begin position="9"/>
        <end position="170"/>
    </location>
</feature>
<protein>
    <submittedName>
        <fullName evidence="2">Glucosamine 6-phosphate N-acetyltransferase</fullName>
    </submittedName>
</protein>
<gene>
    <name evidence="2" type="ORF">R3P38DRAFT_2855238</name>
</gene>
<accession>A0AAW0DT21</accession>
<dbReference type="SUPFAM" id="SSF55729">
    <property type="entry name" value="Acyl-CoA N-acyltransferases (Nat)"/>
    <property type="match status" value="1"/>
</dbReference>
<sequence length="173" mass="19898">MPQITAKEILVGQGDSAQDLIPDCHRIRKEVFHLEQKFPLDTEFDDVEHIAFHFLLQVTELDPSTGETTKKYVGTIRGTTPEIYPAINRYKLSRLAIDKDYRNFKFGRLLVDRLHEWVKADAIATNRPAIIECHSQIPAMGFYAKFGYTPEGERFDEDGEPHQNMVVHLPLSE</sequence>
<keyword evidence="3" id="KW-1185">Reference proteome</keyword>
<evidence type="ECO:0000259" key="1">
    <source>
        <dbReference type="PROSITE" id="PS51186"/>
    </source>
</evidence>
<name>A0AAW0DT21_9AGAR</name>
<comment type="caution">
    <text evidence="2">The sequence shown here is derived from an EMBL/GenBank/DDBJ whole genome shotgun (WGS) entry which is preliminary data.</text>
</comment>